<reference evidence="1" key="1">
    <citation type="submission" date="2025-08" db="UniProtKB">
        <authorList>
            <consortium name="RefSeq"/>
        </authorList>
    </citation>
    <scope>IDENTIFICATION</scope>
    <source>
        <tissue evidence="1">Whole insect</tissue>
    </source>
</reference>
<dbReference type="RefSeq" id="XP_028154369.1">
    <property type="nucleotide sequence ID" value="XM_028298568.1"/>
</dbReference>
<feature type="non-terminal residue" evidence="1">
    <location>
        <position position="1"/>
    </location>
</feature>
<name>A0A6P7GY65_DIAVI</name>
<feature type="non-terminal residue" evidence="1">
    <location>
        <position position="144"/>
    </location>
</feature>
<sequence length="144" mass="16604">LHVVLLDKLIKTDMFCQNDHAVKSTFQFIIFHFKSLEDGNCYEILGWLYSLLNALVRRSADMQNIRNYLYLEREKILDAMAATMRLKSFNFNHMSFIKSITCDLLSIEGCVSESYSAILKQILDNFEGLGGINETVEICYVVTE</sequence>
<proteinExistence type="predicted"/>
<accession>A0A6P7GY65</accession>
<dbReference type="AlphaFoldDB" id="A0A6P7GY65"/>
<evidence type="ECO:0000313" key="1">
    <source>
        <dbReference type="RefSeq" id="XP_028154369.1"/>
    </source>
</evidence>
<organism evidence="1">
    <name type="scientific">Diabrotica virgifera virgifera</name>
    <name type="common">western corn rootworm</name>
    <dbReference type="NCBI Taxonomy" id="50390"/>
    <lineage>
        <taxon>Eukaryota</taxon>
        <taxon>Metazoa</taxon>
        <taxon>Ecdysozoa</taxon>
        <taxon>Arthropoda</taxon>
        <taxon>Hexapoda</taxon>
        <taxon>Insecta</taxon>
        <taxon>Pterygota</taxon>
        <taxon>Neoptera</taxon>
        <taxon>Endopterygota</taxon>
        <taxon>Coleoptera</taxon>
        <taxon>Polyphaga</taxon>
        <taxon>Cucujiformia</taxon>
        <taxon>Chrysomeloidea</taxon>
        <taxon>Chrysomelidae</taxon>
        <taxon>Galerucinae</taxon>
        <taxon>Diabroticina</taxon>
        <taxon>Diabroticites</taxon>
        <taxon>Diabrotica</taxon>
    </lineage>
</organism>
<gene>
    <name evidence="1" type="primary">LOC114347918</name>
</gene>
<protein>
    <submittedName>
        <fullName evidence="1">Uncharacterized protein LOC114347918</fullName>
    </submittedName>
</protein>
<dbReference type="InParanoid" id="A0A6P7GY65"/>